<evidence type="ECO:0000256" key="1">
    <source>
        <dbReference type="SAM" id="MobiDB-lite"/>
    </source>
</evidence>
<keyword evidence="3" id="KW-1185">Reference proteome</keyword>
<protein>
    <submittedName>
        <fullName evidence="2">Uncharacterized protein</fullName>
    </submittedName>
</protein>
<feature type="region of interest" description="Disordered" evidence="1">
    <location>
        <begin position="250"/>
        <end position="289"/>
    </location>
</feature>
<gene>
    <name evidence="2" type="ORF">NKR19_g4927</name>
</gene>
<organism evidence="2 3">
    <name type="scientific">Coniochaeta hoffmannii</name>
    <dbReference type="NCBI Taxonomy" id="91930"/>
    <lineage>
        <taxon>Eukaryota</taxon>
        <taxon>Fungi</taxon>
        <taxon>Dikarya</taxon>
        <taxon>Ascomycota</taxon>
        <taxon>Pezizomycotina</taxon>
        <taxon>Sordariomycetes</taxon>
        <taxon>Sordariomycetidae</taxon>
        <taxon>Coniochaetales</taxon>
        <taxon>Coniochaetaceae</taxon>
        <taxon>Coniochaeta</taxon>
    </lineage>
</organism>
<feature type="compositionally biased region" description="Polar residues" evidence="1">
    <location>
        <begin position="271"/>
        <end position="282"/>
    </location>
</feature>
<dbReference type="EMBL" id="JANBVN010000064">
    <property type="protein sequence ID" value="KAJ9151525.1"/>
    <property type="molecule type" value="Genomic_DNA"/>
</dbReference>
<accession>A0AA38RNU2</accession>
<feature type="region of interest" description="Disordered" evidence="1">
    <location>
        <begin position="309"/>
        <end position="341"/>
    </location>
</feature>
<dbReference type="AlphaFoldDB" id="A0AA38RNU2"/>
<comment type="caution">
    <text evidence="2">The sequence shown here is derived from an EMBL/GenBank/DDBJ whole genome shotgun (WGS) entry which is preliminary data.</text>
</comment>
<evidence type="ECO:0000313" key="3">
    <source>
        <dbReference type="Proteomes" id="UP001174691"/>
    </source>
</evidence>
<proteinExistence type="predicted"/>
<name>A0AA38RNU2_9PEZI</name>
<dbReference type="Proteomes" id="UP001174691">
    <property type="component" value="Unassembled WGS sequence"/>
</dbReference>
<evidence type="ECO:0000313" key="2">
    <source>
        <dbReference type="EMBL" id="KAJ9151525.1"/>
    </source>
</evidence>
<sequence length="529" mass="58807">MSSQPISGGSSQAADHTTLSPGLNRALEGFHFQPELKDSGIKAQLQKPGSFSDPDDNFDDNALKRFLLLVQTANFYVSFANTGSFNNNLSADLDLGNHRVVGVILNRYIIARKAYLSNENLRPVPTEASPLNQFLCRIVDQYIRYIAACGRDRNVWTAARKEYLARVRAVWKDALNKSFMDLLAQPPAIPDQGPNPDWIRVNEPARSSLLAFGPSQEEVRVTEQAEVDAQLLEEVSRWLEQRLRRQESIGRGQQIGRESGYADEDGPINPSAESSASVTGASPKTAGVAELGSGAQGMKADVLMEDPEPSQLIDDTQPIPAPQEQEPHTAAGPTKPVIDRRPGWLERYTTANESYQAQLKGTPVVPERRPQGHFPKLSHIMPTFASGPFVLEKFKLQASISTSIGMGRVFEHLLTRPELRPNWHRDYEHGWNLARAQANMYRRCIGILGGISKDTPRSFRATCCCEWHTVSGLKRQSEGQASTMSDLLDLAESVPGLHREYRDAYGIARILDDFFSDTVDLIGVKRRCR</sequence>
<reference evidence="2" key="1">
    <citation type="submission" date="2022-07" db="EMBL/GenBank/DDBJ databases">
        <title>Fungi with potential for degradation of polypropylene.</title>
        <authorList>
            <person name="Gostincar C."/>
        </authorList>
    </citation>
    <scope>NUCLEOTIDE SEQUENCE</scope>
    <source>
        <strain evidence="2">EXF-13287</strain>
    </source>
</reference>